<dbReference type="Pfam" id="PF01553">
    <property type="entry name" value="Acyltransferase"/>
    <property type="match status" value="1"/>
</dbReference>
<dbReference type="Proteomes" id="UP000644548">
    <property type="component" value="Unassembled WGS sequence"/>
</dbReference>
<keyword evidence="1" id="KW-0808">Transferase</keyword>
<gene>
    <name evidence="6" type="ORF">GCM10008960_36140</name>
</gene>
<feature type="region of interest" description="Disordered" evidence="3">
    <location>
        <begin position="185"/>
        <end position="206"/>
    </location>
</feature>
<evidence type="ECO:0000256" key="3">
    <source>
        <dbReference type="SAM" id="MobiDB-lite"/>
    </source>
</evidence>
<sequence length="206" mass="22479">MSALWPGRRPTLFSRLALGLMRLAGWTPLLATPPGAKFVGAVAPHTHNADFWPGLFFIWSTRSPVRFVAKHQLFVFPVGLFMRAVGGLPVDRRRAGGNFVDGVVDLIEKEPEIMLVVAPEGTRSRAEYWRTGFYYMALEANVPIGVTVVDWGRKQVGVTGYVTPTGDIEADFAVIREMLRDVRGHTPANETPAIPRPAAAGGPSKG</sequence>
<keyword evidence="7" id="KW-1185">Reference proteome</keyword>
<name>A0ABQ2S7W4_9DEIO</name>
<dbReference type="SMART" id="SM00563">
    <property type="entry name" value="PlsC"/>
    <property type="match status" value="1"/>
</dbReference>
<evidence type="ECO:0000259" key="5">
    <source>
        <dbReference type="SMART" id="SM00563"/>
    </source>
</evidence>
<feature type="chain" id="PRO_5045749992" evidence="4">
    <location>
        <begin position="32"/>
        <end position="206"/>
    </location>
</feature>
<evidence type="ECO:0000256" key="4">
    <source>
        <dbReference type="SAM" id="SignalP"/>
    </source>
</evidence>
<evidence type="ECO:0000313" key="6">
    <source>
        <dbReference type="EMBL" id="GGS06544.1"/>
    </source>
</evidence>
<dbReference type="PANTHER" id="PTHR10434:SF9">
    <property type="entry name" value="PHOSPHOLIPID_GLYCEROL ACYLTRANSFERASE DOMAIN-CONTAINING PROTEIN"/>
    <property type="match status" value="1"/>
</dbReference>
<dbReference type="GO" id="GO:0016746">
    <property type="term" value="F:acyltransferase activity"/>
    <property type="evidence" value="ECO:0007669"/>
    <property type="project" value="UniProtKB-KW"/>
</dbReference>
<accession>A0ABQ2S7W4</accession>
<comment type="caution">
    <text evidence="6">The sequence shown here is derived from an EMBL/GenBank/DDBJ whole genome shotgun (WGS) entry which is preliminary data.</text>
</comment>
<dbReference type="InterPro" id="IPR002123">
    <property type="entry name" value="Plipid/glycerol_acylTrfase"/>
</dbReference>
<protein>
    <submittedName>
        <fullName evidence="6">Glycerol acyltransferase</fullName>
    </submittedName>
</protein>
<evidence type="ECO:0000256" key="2">
    <source>
        <dbReference type="ARBA" id="ARBA00023315"/>
    </source>
</evidence>
<feature type="domain" description="Phospholipid/glycerol acyltransferase" evidence="5">
    <location>
        <begin position="42"/>
        <end position="149"/>
    </location>
</feature>
<feature type="signal peptide" evidence="4">
    <location>
        <begin position="1"/>
        <end position="31"/>
    </location>
</feature>
<dbReference type="EMBL" id="BMQN01000017">
    <property type="protein sequence ID" value="GGS06544.1"/>
    <property type="molecule type" value="Genomic_DNA"/>
</dbReference>
<keyword evidence="2 6" id="KW-0012">Acyltransferase</keyword>
<reference evidence="7" key="1">
    <citation type="journal article" date="2019" name="Int. J. Syst. Evol. Microbiol.">
        <title>The Global Catalogue of Microorganisms (GCM) 10K type strain sequencing project: providing services to taxonomists for standard genome sequencing and annotation.</title>
        <authorList>
            <consortium name="The Broad Institute Genomics Platform"/>
            <consortium name="The Broad Institute Genome Sequencing Center for Infectious Disease"/>
            <person name="Wu L."/>
            <person name="Ma J."/>
        </authorList>
    </citation>
    <scope>NUCLEOTIDE SEQUENCE [LARGE SCALE GENOMIC DNA]</scope>
    <source>
        <strain evidence="7">JCM 31405</strain>
    </source>
</reference>
<dbReference type="PANTHER" id="PTHR10434">
    <property type="entry name" value="1-ACYL-SN-GLYCEROL-3-PHOSPHATE ACYLTRANSFERASE"/>
    <property type="match status" value="1"/>
</dbReference>
<organism evidence="6 7">
    <name type="scientific">Deinococcus sedimenti</name>
    <dbReference type="NCBI Taxonomy" id="1867090"/>
    <lineage>
        <taxon>Bacteria</taxon>
        <taxon>Thermotogati</taxon>
        <taxon>Deinococcota</taxon>
        <taxon>Deinococci</taxon>
        <taxon>Deinococcales</taxon>
        <taxon>Deinococcaceae</taxon>
        <taxon>Deinococcus</taxon>
    </lineage>
</organism>
<keyword evidence="4" id="KW-0732">Signal</keyword>
<evidence type="ECO:0000256" key="1">
    <source>
        <dbReference type="ARBA" id="ARBA00022679"/>
    </source>
</evidence>
<feature type="compositionally biased region" description="Low complexity" evidence="3">
    <location>
        <begin position="192"/>
        <end position="206"/>
    </location>
</feature>
<proteinExistence type="predicted"/>
<evidence type="ECO:0000313" key="7">
    <source>
        <dbReference type="Proteomes" id="UP000644548"/>
    </source>
</evidence>
<dbReference type="RefSeq" id="WP_189074564.1">
    <property type="nucleotide sequence ID" value="NZ_BMQN01000017.1"/>
</dbReference>
<dbReference type="SUPFAM" id="SSF69593">
    <property type="entry name" value="Glycerol-3-phosphate (1)-acyltransferase"/>
    <property type="match status" value="1"/>
</dbReference>